<dbReference type="CDD" id="cd04186">
    <property type="entry name" value="GT_2_like_c"/>
    <property type="match status" value="1"/>
</dbReference>
<gene>
    <name evidence="2" type="ORF">SAMN05720469_10196</name>
</gene>
<dbReference type="Gene3D" id="3.90.550.10">
    <property type="entry name" value="Spore Coat Polysaccharide Biosynthesis Protein SpsA, Chain A"/>
    <property type="match status" value="1"/>
</dbReference>
<dbReference type="AlphaFoldDB" id="A0A1M6PSG3"/>
<dbReference type="PANTHER" id="PTHR43179">
    <property type="entry name" value="RHAMNOSYLTRANSFERASE WBBL"/>
    <property type="match status" value="1"/>
</dbReference>
<feature type="domain" description="Glycosyltransferase 2-like" evidence="1">
    <location>
        <begin position="7"/>
        <end position="112"/>
    </location>
</feature>
<dbReference type="Pfam" id="PF00535">
    <property type="entry name" value="Glycos_transf_2"/>
    <property type="match status" value="1"/>
</dbReference>
<accession>A0A1M6PSG3</accession>
<dbReference type="EMBL" id="FRAW01000001">
    <property type="protein sequence ID" value="SHK10914.1"/>
    <property type="molecule type" value="Genomic_DNA"/>
</dbReference>
<name>A0A1M6PSG3_9BACT</name>
<protein>
    <recommendedName>
        <fullName evidence="1">Glycosyltransferase 2-like domain-containing protein</fullName>
    </recommendedName>
</protein>
<dbReference type="InterPro" id="IPR001173">
    <property type="entry name" value="Glyco_trans_2-like"/>
</dbReference>
<dbReference type="InterPro" id="IPR029044">
    <property type="entry name" value="Nucleotide-diphossugar_trans"/>
</dbReference>
<dbReference type="SUPFAM" id="SSF53448">
    <property type="entry name" value="Nucleotide-diphospho-sugar transferases"/>
    <property type="match status" value="1"/>
</dbReference>
<evidence type="ECO:0000313" key="2">
    <source>
        <dbReference type="EMBL" id="SHK10914.1"/>
    </source>
</evidence>
<proteinExistence type="predicted"/>
<organism evidence="2 3">
    <name type="scientific">Fibrobacter intestinalis</name>
    <dbReference type="NCBI Taxonomy" id="28122"/>
    <lineage>
        <taxon>Bacteria</taxon>
        <taxon>Pseudomonadati</taxon>
        <taxon>Fibrobacterota</taxon>
        <taxon>Fibrobacteria</taxon>
        <taxon>Fibrobacterales</taxon>
        <taxon>Fibrobacteraceae</taxon>
        <taxon>Fibrobacter</taxon>
    </lineage>
</organism>
<keyword evidence="3" id="KW-1185">Reference proteome</keyword>
<dbReference type="Proteomes" id="UP000184275">
    <property type="component" value="Unassembled WGS sequence"/>
</dbReference>
<dbReference type="PANTHER" id="PTHR43179:SF7">
    <property type="entry name" value="RHAMNOSYLTRANSFERASE WBBL"/>
    <property type="match status" value="1"/>
</dbReference>
<evidence type="ECO:0000259" key="1">
    <source>
        <dbReference type="Pfam" id="PF00535"/>
    </source>
</evidence>
<dbReference type="RefSeq" id="WP_233126434.1">
    <property type="nucleotide sequence ID" value="NZ_FRAW01000001.1"/>
</dbReference>
<evidence type="ECO:0000313" key="3">
    <source>
        <dbReference type="Proteomes" id="UP000184275"/>
    </source>
</evidence>
<sequence length="303" mass="34958">MNRIPVSIIIVSFNTKALLRNCLQSIYEQTQNLEFEVIVSDNGSKDGSVEMVRNEFPQVYLVENKENLGFGKGNNRGLDVAKGKCVFYLNSDTLLLNNAVKIFFDCWTKLPENVGAIGCNLVDADGKPTESYGSFPQSKKMVKAMFRHMIAFYVKNVMKFFHKDISKLRPVPVYKQRFGEVDYVTGADLFMTNDENARYDESFFLYFEETDMQWRLRKKGKVSMIVEGPKIQHLIRGGGKRVDDVIRYGSFSIIQSEISRVRYAKKNLSPMAAFLLKIMISVQWLSPYIFKNTRKFYKVLWGI</sequence>
<reference evidence="3" key="1">
    <citation type="submission" date="2016-11" db="EMBL/GenBank/DDBJ databases">
        <authorList>
            <person name="Varghese N."/>
            <person name="Submissions S."/>
        </authorList>
    </citation>
    <scope>NUCLEOTIDE SEQUENCE [LARGE SCALE GENOMIC DNA]</scope>
    <source>
        <strain evidence="3">UWOS</strain>
    </source>
</reference>